<dbReference type="EMBL" id="JAMGBB010000001">
    <property type="protein sequence ID" value="MCL6740856.1"/>
    <property type="molecule type" value="Genomic_DNA"/>
</dbReference>
<protein>
    <submittedName>
        <fullName evidence="1">Uncharacterized protein</fullName>
    </submittedName>
</protein>
<dbReference type="RefSeq" id="WP_249915265.1">
    <property type="nucleotide sequence ID" value="NZ_JAMGBB010000001.1"/>
</dbReference>
<keyword evidence="2" id="KW-1185">Reference proteome</keyword>
<proteinExistence type="predicted"/>
<dbReference type="Proteomes" id="UP001165383">
    <property type="component" value="Unassembled WGS sequence"/>
</dbReference>
<name>A0ABT0S9V9_9SPHN</name>
<reference evidence="1" key="1">
    <citation type="submission" date="2022-05" db="EMBL/GenBank/DDBJ databases">
        <authorList>
            <person name="Jo J.-H."/>
            <person name="Im W.-T."/>
        </authorList>
    </citation>
    <scope>NUCLEOTIDE SEQUENCE</scope>
    <source>
        <strain evidence="1">RB56-2</strain>
    </source>
</reference>
<accession>A0ABT0S9V9</accession>
<organism evidence="1 2">
    <name type="scientific">Sphingomonas brevis</name>
    <dbReference type="NCBI Taxonomy" id="2908206"/>
    <lineage>
        <taxon>Bacteria</taxon>
        <taxon>Pseudomonadati</taxon>
        <taxon>Pseudomonadota</taxon>
        <taxon>Alphaproteobacteria</taxon>
        <taxon>Sphingomonadales</taxon>
        <taxon>Sphingomonadaceae</taxon>
        <taxon>Sphingomonas</taxon>
    </lineage>
</organism>
<sequence length="141" mass="14606">MAPRSAEAIDPRVPIPSDAPPGAVDAALVAQLAELVRQAQAGTSQFNARQAEADRLAAAAGPMASESWIAAQQALSRLIEQYGVTTQVAANIDAISAGQLERQHWIGPADQQAIASAAGEVAAISDEQSGAIDRLKAQLER</sequence>
<evidence type="ECO:0000313" key="1">
    <source>
        <dbReference type="EMBL" id="MCL6740856.1"/>
    </source>
</evidence>
<comment type="caution">
    <text evidence="1">The sequence shown here is derived from an EMBL/GenBank/DDBJ whole genome shotgun (WGS) entry which is preliminary data.</text>
</comment>
<evidence type="ECO:0000313" key="2">
    <source>
        <dbReference type="Proteomes" id="UP001165383"/>
    </source>
</evidence>
<gene>
    <name evidence="1" type="ORF">LZ518_06895</name>
</gene>